<accession>A0A834NQK4</accession>
<reference evidence="1" key="1">
    <citation type="journal article" date="2020" name="G3 (Bethesda)">
        <title>High-Quality Assemblies for Three Invasive Social Wasps from the &lt;i&gt;Vespula&lt;/i&gt; Genus.</title>
        <authorList>
            <person name="Harrop T.W.R."/>
            <person name="Guhlin J."/>
            <person name="McLaughlin G.M."/>
            <person name="Permina E."/>
            <person name="Stockwell P."/>
            <person name="Gilligan J."/>
            <person name="Le Lec M.F."/>
            <person name="Gruber M.A.M."/>
            <person name="Quinn O."/>
            <person name="Lovegrove M."/>
            <person name="Duncan E.J."/>
            <person name="Remnant E.J."/>
            <person name="Van Eeckhoven J."/>
            <person name="Graham B."/>
            <person name="Knapp R.A."/>
            <person name="Langford K.W."/>
            <person name="Kronenberg Z."/>
            <person name="Press M.O."/>
            <person name="Eacker S.M."/>
            <person name="Wilson-Rankin E.E."/>
            <person name="Purcell J."/>
            <person name="Lester P.J."/>
            <person name="Dearden P.K."/>
        </authorList>
    </citation>
    <scope>NUCLEOTIDE SEQUENCE</scope>
    <source>
        <strain evidence="1">Volc-1</strain>
    </source>
</reference>
<comment type="caution">
    <text evidence="1">The sequence shown here is derived from an EMBL/GenBank/DDBJ whole genome shotgun (WGS) entry which is preliminary data.</text>
</comment>
<dbReference type="AlphaFoldDB" id="A0A834NQK4"/>
<gene>
    <name evidence="1" type="ORF">H0235_012320</name>
</gene>
<evidence type="ECO:0000313" key="2">
    <source>
        <dbReference type="Proteomes" id="UP000600918"/>
    </source>
</evidence>
<dbReference type="EMBL" id="JACSDY010000011">
    <property type="protein sequence ID" value="KAF7415728.1"/>
    <property type="molecule type" value="Genomic_DNA"/>
</dbReference>
<proteinExistence type="predicted"/>
<sequence>MIYSLRETVVGRQVARTEVALTLRTYRVKERKRDIVGCCSPLENHRASDWHIAKDDFDDEIKDTHLRRFHAVGSVIAAVSDYRASRNNFESRFAVRRVRPDNAMPIPVGAACITDLRIAKVASPYATSRAQIPYEINISRAKDVQTESPEF</sequence>
<evidence type="ECO:0000313" key="1">
    <source>
        <dbReference type="EMBL" id="KAF7415728.1"/>
    </source>
</evidence>
<keyword evidence="2" id="KW-1185">Reference proteome</keyword>
<protein>
    <submittedName>
        <fullName evidence="1">Uncharacterized protein</fullName>
    </submittedName>
</protein>
<organism evidence="1 2">
    <name type="scientific">Vespula pensylvanica</name>
    <name type="common">Western yellow jacket</name>
    <name type="synonym">Wasp</name>
    <dbReference type="NCBI Taxonomy" id="30213"/>
    <lineage>
        <taxon>Eukaryota</taxon>
        <taxon>Metazoa</taxon>
        <taxon>Ecdysozoa</taxon>
        <taxon>Arthropoda</taxon>
        <taxon>Hexapoda</taxon>
        <taxon>Insecta</taxon>
        <taxon>Pterygota</taxon>
        <taxon>Neoptera</taxon>
        <taxon>Endopterygota</taxon>
        <taxon>Hymenoptera</taxon>
        <taxon>Apocrita</taxon>
        <taxon>Aculeata</taxon>
        <taxon>Vespoidea</taxon>
        <taxon>Vespidae</taxon>
        <taxon>Vespinae</taxon>
        <taxon>Vespula</taxon>
    </lineage>
</organism>
<dbReference type="Proteomes" id="UP000600918">
    <property type="component" value="Unassembled WGS sequence"/>
</dbReference>
<name>A0A834NQK4_VESPE</name>